<dbReference type="InterPro" id="IPR021733">
    <property type="entry name" value="DUF3304"/>
</dbReference>
<gene>
    <name evidence="1" type="ORF">CR105_23580</name>
</gene>
<dbReference type="OrthoDB" id="8656856at2"/>
<protein>
    <recommendedName>
        <fullName evidence="3">DUF3304 domain-containing protein</fullName>
    </recommendedName>
</protein>
<evidence type="ECO:0000313" key="2">
    <source>
        <dbReference type="Proteomes" id="UP000230390"/>
    </source>
</evidence>
<evidence type="ECO:0000313" key="1">
    <source>
        <dbReference type="EMBL" id="PIL42591.1"/>
    </source>
</evidence>
<dbReference type="Proteomes" id="UP000230390">
    <property type="component" value="Unassembled WGS sequence"/>
</dbReference>
<proteinExistence type="predicted"/>
<organism evidence="1 2">
    <name type="scientific">Massilia eurypsychrophila</name>
    <dbReference type="NCBI Taxonomy" id="1485217"/>
    <lineage>
        <taxon>Bacteria</taxon>
        <taxon>Pseudomonadati</taxon>
        <taxon>Pseudomonadota</taxon>
        <taxon>Betaproteobacteria</taxon>
        <taxon>Burkholderiales</taxon>
        <taxon>Oxalobacteraceae</taxon>
        <taxon>Telluria group</taxon>
        <taxon>Massilia</taxon>
    </lineage>
</organism>
<reference evidence="1 2" key="1">
    <citation type="submission" date="2017-10" db="EMBL/GenBank/DDBJ databases">
        <title>Massilia psychrophilum sp. nov., a novel purple-pigmented bacterium isolated from Tianshan glacier, Xinjiang Municipality, China.</title>
        <authorList>
            <person name="Wang H."/>
        </authorList>
    </citation>
    <scope>NUCLEOTIDE SEQUENCE [LARGE SCALE GENOMIC DNA]</scope>
    <source>
        <strain evidence="1 2">JCM 30074</strain>
    </source>
</reference>
<dbReference type="AlphaFoldDB" id="A0A2G8T984"/>
<sequence length="168" mass="18271">MRLELIGTHSKRALGIALVLSIISGCQPVEAPAEHAVGMGGIVGANYSDNGIQWFTVDGAGGMRLGTYTGGGGHVCCAIYPRTWTPNFRVKVQWARSDGRDASGTTWKIKQLERIVAVDKYVVEGNVYVLFFPDDEVKVFVSDVGIGNPNFPTRPGYPEDAKKERRAQ</sequence>
<dbReference type="RefSeq" id="WP_099792814.1">
    <property type="nucleotide sequence ID" value="NZ_JBHLYV010000006.1"/>
</dbReference>
<name>A0A2G8T984_9BURK</name>
<dbReference type="Pfam" id="PF11745">
    <property type="entry name" value="DUF3304"/>
    <property type="match status" value="1"/>
</dbReference>
<dbReference type="PROSITE" id="PS51257">
    <property type="entry name" value="PROKAR_LIPOPROTEIN"/>
    <property type="match status" value="1"/>
</dbReference>
<keyword evidence="2" id="KW-1185">Reference proteome</keyword>
<accession>A0A2G8T984</accession>
<dbReference type="EMBL" id="PDOC01000024">
    <property type="protein sequence ID" value="PIL42591.1"/>
    <property type="molecule type" value="Genomic_DNA"/>
</dbReference>
<comment type="caution">
    <text evidence="1">The sequence shown here is derived from an EMBL/GenBank/DDBJ whole genome shotgun (WGS) entry which is preliminary data.</text>
</comment>
<evidence type="ECO:0008006" key="3">
    <source>
        <dbReference type="Google" id="ProtNLM"/>
    </source>
</evidence>